<sequence length="362" mass="39762">MFSLDAFLTPPAPLGPNSSGLSPTEGSDCVAFNATSAALVVPTDSEKCRLTMPDIAGAGPLHFDQNATPRMVLNLRDPGSATPNPRPKKLADTMAQYATTWGRTLQLKNGHQDELIRASQIKDPNLQFLYIAGLIFSLKDEFALVRPADTAVAVPQHTDGHIEKLTVRGILDPAASAYKTRPGEKAMQTLKKHPEWVPLALLEHKPTMKMIKTKVNGRFTHHRADIKDAISKSLGTFDALDQKFDGPFTPIMRLTATVITEVGGRSCEVKMTIPLVARIAFLRNMYVGEAIKTSDGKVGGHFWDVVDQGLKKIRDSQNCDAVKISQVFGRILDDDRVKYQDLEAGEENLDELAEVDVEVDYN</sequence>
<gene>
    <name evidence="2" type="ORF">K435DRAFT_478411</name>
</gene>
<dbReference type="Proteomes" id="UP000297245">
    <property type="component" value="Unassembled WGS sequence"/>
</dbReference>
<evidence type="ECO:0000256" key="1">
    <source>
        <dbReference type="SAM" id="MobiDB-lite"/>
    </source>
</evidence>
<protein>
    <submittedName>
        <fullName evidence="2">Uncharacterized protein</fullName>
    </submittedName>
</protein>
<name>A0A4S8KZ51_DENBC</name>
<dbReference type="OrthoDB" id="3267821at2759"/>
<keyword evidence="3" id="KW-1185">Reference proteome</keyword>
<organism evidence="2 3">
    <name type="scientific">Dendrothele bispora (strain CBS 962.96)</name>
    <dbReference type="NCBI Taxonomy" id="1314807"/>
    <lineage>
        <taxon>Eukaryota</taxon>
        <taxon>Fungi</taxon>
        <taxon>Dikarya</taxon>
        <taxon>Basidiomycota</taxon>
        <taxon>Agaricomycotina</taxon>
        <taxon>Agaricomycetes</taxon>
        <taxon>Agaricomycetidae</taxon>
        <taxon>Agaricales</taxon>
        <taxon>Agaricales incertae sedis</taxon>
        <taxon>Dendrothele</taxon>
    </lineage>
</organism>
<proteinExistence type="predicted"/>
<accession>A0A4S8KZ51</accession>
<dbReference type="EMBL" id="ML179829">
    <property type="protein sequence ID" value="THU81203.1"/>
    <property type="molecule type" value="Genomic_DNA"/>
</dbReference>
<dbReference type="AlphaFoldDB" id="A0A4S8KZ51"/>
<evidence type="ECO:0000313" key="2">
    <source>
        <dbReference type="EMBL" id="THU81203.1"/>
    </source>
</evidence>
<feature type="region of interest" description="Disordered" evidence="1">
    <location>
        <begin position="1"/>
        <end position="24"/>
    </location>
</feature>
<reference evidence="2 3" key="1">
    <citation type="journal article" date="2019" name="Nat. Ecol. Evol.">
        <title>Megaphylogeny resolves global patterns of mushroom evolution.</title>
        <authorList>
            <person name="Varga T."/>
            <person name="Krizsan K."/>
            <person name="Foldi C."/>
            <person name="Dima B."/>
            <person name="Sanchez-Garcia M."/>
            <person name="Sanchez-Ramirez S."/>
            <person name="Szollosi G.J."/>
            <person name="Szarkandi J.G."/>
            <person name="Papp V."/>
            <person name="Albert L."/>
            <person name="Andreopoulos W."/>
            <person name="Angelini C."/>
            <person name="Antonin V."/>
            <person name="Barry K.W."/>
            <person name="Bougher N.L."/>
            <person name="Buchanan P."/>
            <person name="Buyck B."/>
            <person name="Bense V."/>
            <person name="Catcheside P."/>
            <person name="Chovatia M."/>
            <person name="Cooper J."/>
            <person name="Damon W."/>
            <person name="Desjardin D."/>
            <person name="Finy P."/>
            <person name="Geml J."/>
            <person name="Haridas S."/>
            <person name="Hughes K."/>
            <person name="Justo A."/>
            <person name="Karasinski D."/>
            <person name="Kautmanova I."/>
            <person name="Kiss B."/>
            <person name="Kocsube S."/>
            <person name="Kotiranta H."/>
            <person name="LaButti K.M."/>
            <person name="Lechner B.E."/>
            <person name="Liimatainen K."/>
            <person name="Lipzen A."/>
            <person name="Lukacs Z."/>
            <person name="Mihaltcheva S."/>
            <person name="Morgado L.N."/>
            <person name="Niskanen T."/>
            <person name="Noordeloos M.E."/>
            <person name="Ohm R.A."/>
            <person name="Ortiz-Santana B."/>
            <person name="Ovrebo C."/>
            <person name="Racz N."/>
            <person name="Riley R."/>
            <person name="Savchenko A."/>
            <person name="Shiryaev A."/>
            <person name="Soop K."/>
            <person name="Spirin V."/>
            <person name="Szebenyi C."/>
            <person name="Tomsovsky M."/>
            <person name="Tulloss R.E."/>
            <person name="Uehling J."/>
            <person name="Grigoriev I.V."/>
            <person name="Vagvolgyi C."/>
            <person name="Papp T."/>
            <person name="Martin F.M."/>
            <person name="Miettinen O."/>
            <person name="Hibbett D.S."/>
            <person name="Nagy L.G."/>
        </authorList>
    </citation>
    <scope>NUCLEOTIDE SEQUENCE [LARGE SCALE GENOMIC DNA]</scope>
    <source>
        <strain evidence="2 3">CBS 962.96</strain>
    </source>
</reference>
<evidence type="ECO:0000313" key="3">
    <source>
        <dbReference type="Proteomes" id="UP000297245"/>
    </source>
</evidence>